<keyword evidence="5" id="KW-0496">Mitochondrion</keyword>
<dbReference type="AlphaFoldDB" id="A0A7M4F5R5"/>
<feature type="transmembrane region" description="Helical" evidence="7">
    <location>
        <begin position="108"/>
        <end position="130"/>
    </location>
</feature>
<accession>A0A7M4F5R5</accession>
<dbReference type="GeneTree" id="ENSGT00390000011179"/>
<dbReference type="GO" id="GO:0005739">
    <property type="term" value="C:mitochondrion"/>
    <property type="evidence" value="ECO:0007669"/>
    <property type="project" value="UniProtKB-SubCell"/>
</dbReference>
<dbReference type="GO" id="GO:0005840">
    <property type="term" value="C:ribosome"/>
    <property type="evidence" value="ECO:0007669"/>
    <property type="project" value="UniProtKB-KW"/>
</dbReference>
<dbReference type="GO" id="GO:1990904">
    <property type="term" value="C:ribonucleoprotein complex"/>
    <property type="evidence" value="ECO:0007669"/>
    <property type="project" value="UniProtKB-KW"/>
</dbReference>
<keyword evidence="6" id="KW-0687">Ribonucleoprotein</keyword>
<dbReference type="InterPro" id="IPR026146">
    <property type="entry name" value="Ribosomal_uS3m"/>
</dbReference>
<keyword evidence="7" id="KW-0472">Membrane</keyword>
<evidence type="ECO:0000256" key="7">
    <source>
        <dbReference type="SAM" id="Phobius"/>
    </source>
</evidence>
<name>A0A7M4F5R5_CROPO</name>
<keyword evidence="7" id="KW-1133">Transmembrane helix</keyword>
<dbReference type="GO" id="GO:0006412">
    <property type="term" value="P:translation"/>
    <property type="evidence" value="ECO:0007669"/>
    <property type="project" value="TreeGrafter"/>
</dbReference>
<dbReference type="OMA" id="NTIRIAM"/>
<evidence type="ECO:0000256" key="2">
    <source>
        <dbReference type="ARBA" id="ARBA00010761"/>
    </source>
</evidence>
<evidence type="ECO:0000256" key="4">
    <source>
        <dbReference type="ARBA" id="ARBA00022980"/>
    </source>
</evidence>
<keyword evidence="4" id="KW-0689">Ribosomal protein</keyword>
<reference evidence="8" key="1">
    <citation type="submission" date="2025-08" db="UniProtKB">
        <authorList>
            <consortium name="Ensembl"/>
        </authorList>
    </citation>
    <scope>IDENTIFICATION</scope>
</reference>
<dbReference type="Proteomes" id="UP000594220">
    <property type="component" value="Unplaced"/>
</dbReference>
<gene>
    <name evidence="8" type="primary">MRPS24</name>
</gene>
<organism evidence="8 9">
    <name type="scientific">Crocodylus porosus</name>
    <name type="common">Saltwater crocodile</name>
    <name type="synonym">Estuarine crocodile</name>
    <dbReference type="NCBI Taxonomy" id="8502"/>
    <lineage>
        <taxon>Eukaryota</taxon>
        <taxon>Metazoa</taxon>
        <taxon>Chordata</taxon>
        <taxon>Craniata</taxon>
        <taxon>Vertebrata</taxon>
        <taxon>Euteleostomi</taxon>
        <taxon>Archelosauria</taxon>
        <taxon>Archosauria</taxon>
        <taxon>Crocodylia</taxon>
        <taxon>Longirostres</taxon>
        <taxon>Crocodylidae</taxon>
        <taxon>Crocodylus</taxon>
    </lineage>
</organism>
<comment type="subcellular location">
    <subcellularLocation>
        <location evidence="1">Mitochondrion</location>
    </subcellularLocation>
</comment>
<evidence type="ECO:0000256" key="6">
    <source>
        <dbReference type="ARBA" id="ARBA00023274"/>
    </source>
</evidence>
<dbReference type="Pfam" id="PF14955">
    <property type="entry name" value="MRP-S24"/>
    <property type="match status" value="1"/>
</dbReference>
<evidence type="ECO:0000256" key="3">
    <source>
        <dbReference type="ARBA" id="ARBA00022946"/>
    </source>
</evidence>
<evidence type="ECO:0000256" key="1">
    <source>
        <dbReference type="ARBA" id="ARBA00004173"/>
    </source>
</evidence>
<evidence type="ECO:0000256" key="5">
    <source>
        <dbReference type="ARBA" id="ARBA00023128"/>
    </source>
</evidence>
<sequence>RGNQCCPGLLGSVWGGAPRPGQALGVIKNWAARVRAGSGKKPVTYEAAHAPHHIAHRKGWLSAHTSNLDGEEGAAERVVEDVFIRRFIYGTFPGLLAQEPVLKRRANVLIICLVLFQNVMPTNMYFLAAYTETLLSHFYKCPVKLELQTVANRPVYKFL</sequence>
<dbReference type="PANTHER" id="PTHR21244:SF1">
    <property type="entry name" value="SMALL RIBOSOMAL SUBUNIT PROTEIN US3M"/>
    <property type="match status" value="1"/>
</dbReference>
<evidence type="ECO:0000313" key="8">
    <source>
        <dbReference type="Ensembl" id="ENSCPRP00005019457.1"/>
    </source>
</evidence>
<keyword evidence="9" id="KW-1185">Reference proteome</keyword>
<keyword evidence="3" id="KW-0809">Transit peptide</keyword>
<keyword evidence="7" id="KW-0812">Transmembrane</keyword>
<dbReference type="Ensembl" id="ENSCPRT00005022764.1">
    <property type="protein sequence ID" value="ENSCPRP00005019457.1"/>
    <property type="gene ID" value="ENSCPRG00005013577.1"/>
</dbReference>
<comment type="similarity">
    <text evidence="2">Belongs to the universal ribosomal protein uS3 family.</text>
</comment>
<dbReference type="PANTHER" id="PTHR21244">
    <property type="entry name" value="MITOCHONDRIAL 28S RIBOSOMAL PROTEIN S24"/>
    <property type="match status" value="1"/>
</dbReference>
<protein>
    <submittedName>
        <fullName evidence="8">Mitochondrial ribosomal protein S24</fullName>
    </submittedName>
</protein>
<reference evidence="8" key="2">
    <citation type="submission" date="2025-09" db="UniProtKB">
        <authorList>
            <consortium name="Ensembl"/>
        </authorList>
    </citation>
    <scope>IDENTIFICATION</scope>
</reference>
<proteinExistence type="inferred from homology"/>
<evidence type="ECO:0000313" key="9">
    <source>
        <dbReference type="Proteomes" id="UP000594220"/>
    </source>
</evidence>